<protein>
    <submittedName>
        <fullName evidence="5">5-amino-6-(5-phosphoribosylamino)uracil reductase</fullName>
        <ecNumber evidence="5">1.1.1.193</ecNumber>
    </submittedName>
</protein>
<accession>M1X2W5</accession>
<keyword evidence="3 5" id="KW-0560">Oxidoreductase</keyword>
<proteinExistence type="predicted"/>
<gene>
    <name evidence="5" type="ORF">RINTHH_13800</name>
</gene>
<dbReference type="EC" id="1.1.1.193" evidence="5"/>
<evidence type="ECO:0000313" key="5">
    <source>
        <dbReference type="EMBL" id="CCH67535.1"/>
    </source>
</evidence>
<dbReference type="InterPro" id="IPR002734">
    <property type="entry name" value="RibDG_C"/>
</dbReference>
<evidence type="ECO:0000313" key="6">
    <source>
        <dbReference type="Proteomes" id="UP000053051"/>
    </source>
</evidence>
<name>M1X2W5_9NOST</name>
<dbReference type="AlphaFoldDB" id="M1X2W5"/>
<reference evidence="5 6" key="1">
    <citation type="submission" date="2012-05" db="EMBL/GenBank/DDBJ databases">
        <authorList>
            <person name="Hilton J."/>
        </authorList>
    </citation>
    <scope>NUCLEOTIDE SEQUENCE [LARGE SCALE GENOMIC DNA]</scope>
    <source>
        <strain evidence="5 6">HH01</strain>
    </source>
</reference>
<dbReference type="Pfam" id="PF01872">
    <property type="entry name" value="RibD_C"/>
    <property type="match status" value="1"/>
</dbReference>
<dbReference type="Proteomes" id="UP000053051">
    <property type="component" value="Unassembled WGS sequence"/>
</dbReference>
<dbReference type="PANTHER" id="PTHR38011">
    <property type="entry name" value="DIHYDROFOLATE REDUCTASE FAMILY PROTEIN (AFU_ORTHOLOGUE AFUA_8G06820)"/>
    <property type="match status" value="1"/>
</dbReference>
<dbReference type="PANTHER" id="PTHR38011:SF7">
    <property type="entry name" value="2,5-DIAMINO-6-RIBOSYLAMINO-4(3H)-PYRIMIDINONE 5'-PHOSPHATE REDUCTASE"/>
    <property type="match status" value="1"/>
</dbReference>
<sequence length="120" mass="13336">MLTSSLGAQAWKVSHGKFEKILVLETFMGRTKLIQALKYLTNIGISKLVVLGGGNLIGEMMELDLIDEFWLTVCPLVLGGKDAPTPVEGKGFLSKKAPHLELLTVHQVEHDVFLHYRVKH</sequence>
<reference evidence="6" key="2">
    <citation type="submission" date="2016-01" db="EMBL/GenBank/DDBJ databases">
        <title>Diatom-associated endosymboitic cyanobacterium lacks core nitrogen metabolism enzymes.</title>
        <authorList>
            <person name="Hilton J.A."/>
            <person name="Foster R.A."/>
            <person name="Tripp H.J."/>
            <person name="Carter B.J."/>
            <person name="Zehr J.P."/>
            <person name="Villareal T.A."/>
        </authorList>
    </citation>
    <scope>NUCLEOTIDE SEQUENCE [LARGE SCALE GENOMIC DNA]</scope>
    <source>
        <strain evidence="6">HH01</strain>
    </source>
</reference>
<keyword evidence="2" id="KW-0521">NADP</keyword>
<dbReference type="EMBL" id="CAIY01000044">
    <property type="protein sequence ID" value="CCH67535.1"/>
    <property type="molecule type" value="Genomic_DNA"/>
</dbReference>
<dbReference type="Gene3D" id="3.40.430.10">
    <property type="entry name" value="Dihydrofolate Reductase, subunit A"/>
    <property type="match status" value="1"/>
</dbReference>
<dbReference type="OrthoDB" id="9800865at2"/>
<dbReference type="GO" id="GO:0008703">
    <property type="term" value="F:5-amino-6-(5-phosphoribosylamino)uracil reductase activity"/>
    <property type="evidence" value="ECO:0007669"/>
    <property type="project" value="UniProtKB-EC"/>
</dbReference>
<dbReference type="STRING" id="1165094.RINTHH_13800"/>
<comment type="caution">
    <text evidence="5">The sequence shown here is derived from an EMBL/GenBank/DDBJ whole genome shotgun (WGS) entry which is preliminary data.</text>
</comment>
<organism evidence="5 6">
    <name type="scientific">Richelia intracellularis HH01</name>
    <dbReference type="NCBI Taxonomy" id="1165094"/>
    <lineage>
        <taxon>Bacteria</taxon>
        <taxon>Bacillati</taxon>
        <taxon>Cyanobacteriota</taxon>
        <taxon>Cyanophyceae</taxon>
        <taxon>Nostocales</taxon>
        <taxon>Nostocaceae</taxon>
        <taxon>Richelia</taxon>
    </lineage>
</organism>
<comment type="pathway">
    <text evidence="1">Cofactor biosynthesis; riboflavin biosynthesis.</text>
</comment>
<evidence type="ECO:0000256" key="1">
    <source>
        <dbReference type="ARBA" id="ARBA00005104"/>
    </source>
</evidence>
<feature type="domain" description="Bacterial bifunctional deaminase-reductase C-terminal" evidence="4">
    <location>
        <begin position="17"/>
        <end position="113"/>
    </location>
</feature>
<evidence type="ECO:0000256" key="2">
    <source>
        <dbReference type="ARBA" id="ARBA00022857"/>
    </source>
</evidence>
<evidence type="ECO:0000259" key="4">
    <source>
        <dbReference type="Pfam" id="PF01872"/>
    </source>
</evidence>
<dbReference type="GO" id="GO:0009231">
    <property type="term" value="P:riboflavin biosynthetic process"/>
    <property type="evidence" value="ECO:0007669"/>
    <property type="project" value="InterPro"/>
</dbReference>
<dbReference type="SUPFAM" id="SSF53597">
    <property type="entry name" value="Dihydrofolate reductase-like"/>
    <property type="match status" value="1"/>
</dbReference>
<dbReference type="InterPro" id="IPR024072">
    <property type="entry name" value="DHFR-like_dom_sf"/>
</dbReference>
<dbReference type="InterPro" id="IPR050765">
    <property type="entry name" value="Riboflavin_Biosynth_HTPR"/>
</dbReference>
<evidence type="ECO:0000256" key="3">
    <source>
        <dbReference type="ARBA" id="ARBA00023002"/>
    </source>
</evidence>
<keyword evidence="6" id="KW-1185">Reference proteome</keyword>